<dbReference type="InParanoid" id="M7Y156"/>
<dbReference type="EMBL" id="AMZY02000026">
    <property type="protein sequence ID" value="EMS30936.1"/>
    <property type="molecule type" value="Genomic_DNA"/>
</dbReference>
<evidence type="ECO:0000313" key="2">
    <source>
        <dbReference type="Proteomes" id="UP000010953"/>
    </source>
</evidence>
<evidence type="ECO:0000313" key="1">
    <source>
        <dbReference type="EMBL" id="EMS30936.1"/>
    </source>
</evidence>
<name>M7Y156_9BACT</name>
<gene>
    <name evidence="1" type="ORF">C943_02724</name>
</gene>
<protein>
    <submittedName>
        <fullName evidence="1">Uncharacterized protein</fullName>
    </submittedName>
</protein>
<proteinExistence type="predicted"/>
<organism evidence="1 2">
    <name type="scientific">Mariniradius saccharolyticus AK6</name>
    <dbReference type="NCBI Taxonomy" id="1239962"/>
    <lineage>
        <taxon>Bacteria</taxon>
        <taxon>Pseudomonadati</taxon>
        <taxon>Bacteroidota</taxon>
        <taxon>Cytophagia</taxon>
        <taxon>Cytophagales</taxon>
        <taxon>Cyclobacteriaceae</taxon>
        <taxon>Mariniradius</taxon>
    </lineage>
</organism>
<dbReference type="Proteomes" id="UP000010953">
    <property type="component" value="Unassembled WGS sequence"/>
</dbReference>
<comment type="caution">
    <text evidence="1">The sequence shown here is derived from an EMBL/GenBank/DDBJ whole genome shotgun (WGS) entry which is preliminary data.</text>
</comment>
<reference evidence="1" key="1">
    <citation type="submission" date="2013-01" db="EMBL/GenBank/DDBJ databases">
        <title>Genome assembly of Mariniradius saccharolyticus AK6.</title>
        <authorList>
            <person name="Vaidya B."/>
            <person name="Khatri I."/>
            <person name="Tanuku N.R.S."/>
            <person name="Subramanian S."/>
            <person name="Pinnaka A."/>
        </authorList>
    </citation>
    <scope>NUCLEOTIDE SEQUENCE [LARGE SCALE GENOMIC DNA]</scope>
    <source>
        <strain evidence="1">AK6</strain>
    </source>
</reference>
<accession>M7Y156</accession>
<dbReference type="SUPFAM" id="SSF75011">
    <property type="entry name" value="3-carboxy-cis,cis-mucoante lactonizing enzyme"/>
    <property type="match status" value="1"/>
</dbReference>
<dbReference type="AlphaFoldDB" id="M7Y156"/>
<sequence length="289" mass="33109">MSEVYVALSHQGLLLKTDSLLNPLSLIDGRDSFPDFEFPAHLMLKDSNLFVEDLASQRLFVLRKDNFKLKDVIKFPIPSMGIGMDIAEDNSLVFSSFPEPEKTGLVKWDYTANRTITSKSFFPHEGKLRLSDQIRLGCFCANGDFWSLGRFLPVLERLDNYGVAKIQYDLSAFQPIKQAYDTLITKRQQIPDFENSRIAQNIVTSLDCFEDKLLVGFTDLVGLDRSNIRHLLLISADDTDIRLEKILRLRTGNDDEMYHFQTVTYNPKTSLLYAQGSESNKIYVFRVKL</sequence>
<keyword evidence="2" id="KW-1185">Reference proteome</keyword>